<dbReference type="PANTHER" id="PTHR48475:SF2">
    <property type="entry name" value="RIBONUCLEASE H"/>
    <property type="match status" value="1"/>
</dbReference>
<dbReference type="InterPro" id="IPR041577">
    <property type="entry name" value="RT_RNaseH_2"/>
</dbReference>
<dbReference type="PANTHER" id="PTHR48475">
    <property type="entry name" value="RIBONUCLEASE H"/>
    <property type="match status" value="1"/>
</dbReference>
<dbReference type="InterPro" id="IPR043128">
    <property type="entry name" value="Rev_trsase/Diguanyl_cyclase"/>
</dbReference>
<dbReference type="InterPro" id="IPR043502">
    <property type="entry name" value="DNA/RNA_pol_sf"/>
</dbReference>
<evidence type="ECO:0000313" key="3">
    <source>
        <dbReference type="Proteomes" id="UP001454036"/>
    </source>
</evidence>
<dbReference type="SUPFAM" id="SSF53098">
    <property type="entry name" value="Ribonuclease H-like"/>
    <property type="match status" value="1"/>
</dbReference>
<dbReference type="Pfam" id="PF17919">
    <property type="entry name" value="RT_RNaseH_2"/>
    <property type="match status" value="1"/>
</dbReference>
<dbReference type="InterPro" id="IPR036397">
    <property type="entry name" value="RNaseH_sf"/>
</dbReference>
<dbReference type="Proteomes" id="UP001454036">
    <property type="component" value="Unassembled WGS sequence"/>
</dbReference>
<dbReference type="GO" id="GO:0003676">
    <property type="term" value="F:nucleic acid binding"/>
    <property type="evidence" value="ECO:0007669"/>
    <property type="project" value="InterPro"/>
</dbReference>
<reference evidence="2 3" key="1">
    <citation type="submission" date="2024-01" db="EMBL/GenBank/DDBJ databases">
        <title>The complete chloroplast genome sequence of Lithospermum erythrorhizon: insights into the phylogenetic relationship among Boraginaceae species and the maternal lineages of purple gromwells.</title>
        <authorList>
            <person name="Okada T."/>
            <person name="Watanabe K."/>
        </authorList>
    </citation>
    <scope>NUCLEOTIDE SEQUENCE [LARGE SCALE GENOMIC DNA]</scope>
</reference>
<dbReference type="AlphaFoldDB" id="A0AAV3RI26"/>
<keyword evidence="3" id="KW-1185">Reference proteome</keyword>
<dbReference type="Gene3D" id="3.30.420.10">
    <property type="entry name" value="Ribonuclease H-like superfamily/Ribonuclease H"/>
    <property type="match status" value="1"/>
</dbReference>
<gene>
    <name evidence="2" type="ORF">LIER_29103</name>
</gene>
<dbReference type="EMBL" id="BAABME010009909">
    <property type="protein sequence ID" value="GAA0176039.1"/>
    <property type="molecule type" value="Genomic_DNA"/>
</dbReference>
<dbReference type="Gene3D" id="3.30.70.270">
    <property type="match status" value="1"/>
</dbReference>
<protein>
    <recommendedName>
        <fullName evidence="1">Reverse transcriptase/retrotransposon-derived protein RNase H-like domain-containing protein</fullName>
    </recommendedName>
</protein>
<dbReference type="SUPFAM" id="SSF56672">
    <property type="entry name" value="DNA/RNA polymerases"/>
    <property type="match status" value="1"/>
</dbReference>
<dbReference type="Gene3D" id="3.10.20.370">
    <property type="match status" value="1"/>
</dbReference>
<proteinExistence type="predicted"/>
<evidence type="ECO:0000313" key="2">
    <source>
        <dbReference type="EMBL" id="GAA0176039.1"/>
    </source>
</evidence>
<feature type="domain" description="Reverse transcriptase/retrotransposon-derived protein RNase H-like" evidence="1">
    <location>
        <begin position="48"/>
        <end position="146"/>
    </location>
</feature>
<name>A0AAV3RI26_LITER</name>
<comment type="caution">
    <text evidence="2">The sequence shown here is derived from an EMBL/GenBank/DDBJ whole genome shotgun (WGS) entry which is preliminary data.</text>
</comment>
<accession>A0AAV3RI26</accession>
<evidence type="ECO:0000259" key="1">
    <source>
        <dbReference type="Pfam" id="PF17919"/>
    </source>
</evidence>
<dbReference type="InterPro" id="IPR012337">
    <property type="entry name" value="RNaseH-like_sf"/>
</dbReference>
<organism evidence="2 3">
    <name type="scientific">Lithospermum erythrorhizon</name>
    <name type="common">Purple gromwell</name>
    <name type="synonym">Lithospermum officinale var. erythrorhizon</name>
    <dbReference type="NCBI Taxonomy" id="34254"/>
    <lineage>
        <taxon>Eukaryota</taxon>
        <taxon>Viridiplantae</taxon>
        <taxon>Streptophyta</taxon>
        <taxon>Embryophyta</taxon>
        <taxon>Tracheophyta</taxon>
        <taxon>Spermatophyta</taxon>
        <taxon>Magnoliopsida</taxon>
        <taxon>eudicotyledons</taxon>
        <taxon>Gunneridae</taxon>
        <taxon>Pentapetalae</taxon>
        <taxon>asterids</taxon>
        <taxon>lamiids</taxon>
        <taxon>Boraginales</taxon>
        <taxon>Boraginaceae</taxon>
        <taxon>Boraginoideae</taxon>
        <taxon>Lithospermeae</taxon>
        <taxon>Lithospermum</taxon>
    </lineage>
</organism>
<sequence>MEPPNTYKEVQRLVGRLAALSRLIWRSGDRSLPFFKKIKQASKKPFEWDEECTKAFSELQDYLGSPELLTRPEGGEDLQLYLAVSKGAVSSVLVRDAEGTQKPIYYVSHVLHGLEESYPLIDTFVLAVVTTARKLKSYFEAHPIKVLPDQPIKRVLSNPSMSSRLTVWEVELSEFDIQYLPRGGMKAQALADFVLECTTRVPEAVSEPRDVDTSEIPSWKLYVDGASNEKGVGPRILIKGANGEVFEYALRFSFKATNNEAEYEAMDTGLEIAQALEIKRFLIPREKNEHADHLSRQAMTYFEDIAKGVHVEVRDNAIYVELQVRLVLEEVED</sequence>